<gene>
    <name evidence="2" type="ORF">AVEN_124092_1</name>
</gene>
<keyword evidence="1" id="KW-0732">Signal</keyword>
<dbReference type="Proteomes" id="UP000499080">
    <property type="component" value="Unassembled WGS sequence"/>
</dbReference>
<name>A0A4Y2EYR9_ARAVE</name>
<feature type="chain" id="PRO_5021214339" evidence="1">
    <location>
        <begin position="29"/>
        <end position="117"/>
    </location>
</feature>
<organism evidence="2 3">
    <name type="scientific">Araneus ventricosus</name>
    <name type="common">Orbweaver spider</name>
    <name type="synonym">Epeira ventricosa</name>
    <dbReference type="NCBI Taxonomy" id="182803"/>
    <lineage>
        <taxon>Eukaryota</taxon>
        <taxon>Metazoa</taxon>
        <taxon>Ecdysozoa</taxon>
        <taxon>Arthropoda</taxon>
        <taxon>Chelicerata</taxon>
        <taxon>Arachnida</taxon>
        <taxon>Araneae</taxon>
        <taxon>Araneomorphae</taxon>
        <taxon>Entelegynae</taxon>
        <taxon>Araneoidea</taxon>
        <taxon>Araneidae</taxon>
        <taxon>Araneus</taxon>
    </lineage>
</organism>
<keyword evidence="3" id="KW-1185">Reference proteome</keyword>
<evidence type="ECO:0000313" key="2">
    <source>
        <dbReference type="EMBL" id="GBM34400.1"/>
    </source>
</evidence>
<evidence type="ECO:0000256" key="1">
    <source>
        <dbReference type="SAM" id="SignalP"/>
    </source>
</evidence>
<dbReference type="AlphaFoldDB" id="A0A4Y2EYR9"/>
<protein>
    <submittedName>
        <fullName evidence="2">Uncharacterized protein</fullName>
    </submittedName>
</protein>
<comment type="caution">
    <text evidence="2">The sequence shown here is derived from an EMBL/GenBank/DDBJ whole genome shotgun (WGS) entry which is preliminary data.</text>
</comment>
<sequence length="117" mass="13600">MGSLPRLFFFHTITAILLLCETVPRTEVMVFSAYTPQKSLPRQRWENPRFQRETTQTDPVSSDCFVTNELEKELSEKNHQLKNDIFVLLVLNSNVNDRPIGKTKEIFFEDNDLIGLP</sequence>
<feature type="signal peptide" evidence="1">
    <location>
        <begin position="1"/>
        <end position="28"/>
    </location>
</feature>
<dbReference type="EMBL" id="BGPR01000759">
    <property type="protein sequence ID" value="GBM34400.1"/>
    <property type="molecule type" value="Genomic_DNA"/>
</dbReference>
<proteinExistence type="predicted"/>
<accession>A0A4Y2EYR9</accession>
<evidence type="ECO:0000313" key="3">
    <source>
        <dbReference type="Proteomes" id="UP000499080"/>
    </source>
</evidence>
<reference evidence="2 3" key="1">
    <citation type="journal article" date="2019" name="Sci. Rep.">
        <title>Orb-weaving spider Araneus ventricosus genome elucidates the spidroin gene catalogue.</title>
        <authorList>
            <person name="Kono N."/>
            <person name="Nakamura H."/>
            <person name="Ohtoshi R."/>
            <person name="Moran D.A.P."/>
            <person name="Shinohara A."/>
            <person name="Yoshida Y."/>
            <person name="Fujiwara M."/>
            <person name="Mori M."/>
            <person name="Tomita M."/>
            <person name="Arakawa K."/>
        </authorList>
    </citation>
    <scope>NUCLEOTIDE SEQUENCE [LARGE SCALE GENOMIC DNA]</scope>
</reference>